<proteinExistence type="predicted"/>
<dbReference type="EMBL" id="JBDPZC010000002">
    <property type="protein sequence ID" value="MEO3712507.1"/>
    <property type="molecule type" value="Genomic_DNA"/>
</dbReference>
<keyword evidence="1" id="KW-0812">Transmembrane</keyword>
<keyword evidence="3" id="KW-1185">Reference proteome</keyword>
<evidence type="ECO:0000313" key="2">
    <source>
        <dbReference type="EMBL" id="MEO3712507.1"/>
    </source>
</evidence>
<evidence type="ECO:0000313" key="3">
    <source>
        <dbReference type="Proteomes" id="UP001462640"/>
    </source>
</evidence>
<reference evidence="2 3" key="1">
    <citation type="submission" date="2024-05" db="EMBL/GenBank/DDBJ databases">
        <title>Roseateles sp. 2.12 16S ribosomal RNA gene Genome sequencing and assembly.</title>
        <authorList>
            <person name="Woo H."/>
        </authorList>
    </citation>
    <scope>NUCLEOTIDE SEQUENCE [LARGE SCALE GENOMIC DNA]</scope>
    <source>
        <strain evidence="2 3">2.12</strain>
    </source>
</reference>
<accession>A0ABV0GBS4</accession>
<gene>
    <name evidence="2" type="ORF">ABDJ40_06975</name>
</gene>
<dbReference type="Proteomes" id="UP001462640">
    <property type="component" value="Unassembled WGS sequence"/>
</dbReference>
<dbReference type="RefSeq" id="WP_347608014.1">
    <property type="nucleotide sequence ID" value="NZ_JBDPZC010000002.1"/>
</dbReference>
<keyword evidence="1" id="KW-1133">Transmembrane helix</keyword>
<organism evidence="2 3">
    <name type="scientific">Roseateles flavus</name>
    <dbReference type="NCBI Taxonomy" id="3149041"/>
    <lineage>
        <taxon>Bacteria</taxon>
        <taxon>Pseudomonadati</taxon>
        <taxon>Pseudomonadota</taxon>
        <taxon>Betaproteobacteria</taxon>
        <taxon>Burkholderiales</taxon>
        <taxon>Sphaerotilaceae</taxon>
        <taxon>Roseateles</taxon>
    </lineage>
</organism>
<keyword evidence="1" id="KW-0472">Membrane</keyword>
<protein>
    <submittedName>
        <fullName evidence="2">Uncharacterized protein</fullName>
    </submittedName>
</protein>
<evidence type="ECO:0000256" key="1">
    <source>
        <dbReference type="SAM" id="Phobius"/>
    </source>
</evidence>
<name>A0ABV0GBS4_9BURK</name>
<feature type="transmembrane region" description="Helical" evidence="1">
    <location>
        <begin position="6"/>
        <end position="28"/>
    </location>
</feature>
<comment type="caution">
    <text evidence="2">The sequence shown here is derived from an EMBL/GenBank/DDBJ whole genome shotgun (WGS) entry which is preliminary data.</text>
</comment>
<sequence>MNTTPFLRRIVWALICALVIASMFMVVWRSGQLASSDQTADEASPWAAGAVVPVEEARRAHEPSMNAAVPATEPLLGSLAAASANAPVTLANWTLYPGGLVAAADQALRLKEGKRAYELVRIMDACDGLPARLEGTRQNLADLQTQGVLKPSDRHLAESLLASMQRDQSHCQVLNGDQKSLRRQLLEVAVRDGVEGSGVTLLLSGADEPWVASQVLREAEHGEGMALRMLASGDVPQATRLQREAARDALVRGARDPELRSDASLRIQQHLAAVERHAAVEDWRADPGNAAKAATADAAYVGKGAPQLQASSDPQVRALADVYVAALKKRLAAQGS</sequence>